<organism evidence="1 2">
    <name type="scientific">Mycobacterium kansasii</name>
    <dbReference type="NCBI Taxonomy" id="1768"/>
    <lineage>
        <taxon>Bacteria</taxon>
        <taxon>Bacillati</taxon>
        <taxon>Actinomycetota</taxon>
        <taxon>Actinomycetes</taxon>
        <taxon>Mycobacteriales</taxon>
        <taxon>Mycobacteriaceae</taxon>
        <taxon>Mycobacterium</taxon>
    </lineage>
</organism>
<protein>
    <submittedName>
        <fullName evidence="1">Uncharacterized protein</fullName>
    </submittedName>
</protein>
<accession>A0A1V3WW11</accession>
<reference evidence="1 2" key="1">
    <citation type="submission" date="2017-02" db="EMBL/GenBank/DDBJ databases">
        <title>Complete genome sequences of Mycobacterium kansasii strains isolated from rhesus macaques.</title>
        <authorList>
            <person name="Panda A."/>
            <person name="Nagaraj S."/>
            <person name="Zhao X."/>
            <person name="Tettelin H."/>
            <person name="Detolla L.J."/>
        </authorList>
    </citation>
    <scope>NUCLEOTIDE SEQUENCE [LARGE SCALE GENOMIC DNA]</scope>
    <source>
        <strain evidence="1 2">11-3813</strain>
    </source>
</reference>
<sequence>MKAFTKILLAVFVALPSFLSVSSVMPRWHGPRALRAKAVVST</sequence>
<evidence type="ECO:0000313" key="2">
    <source>
        <dbReference type="Proteomes" id="UP000189229"/>
    </source>
</evidence>
<proteinExistence type="predicted"/>
<gene>
    <name evidence="1" type="ORF">BZL30_6317</name>
</gene>
<dbReference type="Proteomes" id="UP000189229">
    <property type="component" value="Unassembled WGS sequence"/>
</dbReference>
<dbReference type="AlphaFoldDB" id="A0A1V3WW11"/>
<comment type="caution">
    <text evidence="1">The sequence shown here is derived from an EMBL/GenBank/DDBJ whole genome shotgun (WGS) entry which is preliminary data.</text>
</comment>
<evidence type="ECO:0000313" key="1">
    <source>
        <dbReference type="EMBL" id="OOK70746.1"/>
    </source>
</evidence>
<dbReference type="EMBL" id="MVBM01000006">
    <property type="protein sequence ID" value="OOK70746.1"/>
    <property type="molecule type" value="Genomic_DNA"/>
</dbReference>
<name>A0A1V3WW11_MYCKA</name>